<dbReference type="InterPro" id="IPR011659">
    <property type="entry name" value="WD40"/>
</dbReference>
<protein>
    <recommendedName>
        <fullName evidence="5">Cytochrome C biosynthesis protein</fullName>
    </recommendedName>
</protein>
<dbReference type="Pfam" id="PF07676">
    <property type="entry name" value="PD40"/>
    <property type="match status" value="3"/>
</dbReference>
<keyword evidence="2" id="KW-0812">Transmembrane</keyword>
<sequence length="500" mass="56876">MLEDKPIKRLFGVTILIFTVILFVGCRTNTSDNLEMLDREPVIDPDYSGVTVPGNIAPMNFIIREKGGHYIVKALSANGVQLSVKSKNGVVRFNLKLWRKLLKNSVGGKIKFEVYSKNTDGTVSQFKPFFMNVVDELIDPFICYRLLYPGFEAGGAMKIVQRSLESFYESSVVENQLLEDNCINCHSFRQNNPEHFLLHVRGSKKGTYFIEGNRVKRMELRVGEMTSNAVYPSWHPFGQYVVFSSNKIVQAFHMGPDKRNEIYDLNSSLLIYSVYNNEITPCSIMDTVNTVYNETFPCWSPDGNHLYYCSTEQPKEKFDYKNIRYNLIRKPFDPGSGTFGQREVVFDANKINKSVSLPSISPDGRFVVFALSDYGTSSIWHKNADLYMLDLSTGKVSWLALNSNEAESYQSWSSNGKWIVFSSKRRDGLTARPYIAYFDSPGNMGKPFILPQKNPAVYDKMLETFNIPELITGEILVGPRDFARASERPRLKANWVGGKD</sequence>
<accession>A0A399D9D1</accession>
<dbReference type="PANTHER" id="PTHR36842">
    <property type="entry name" value="PROTEIN TOLB HOMOLOG"/>
    <property type="match status" value="1"/>
</dbReference>
<keyword evidence="2" id="KW-0472">Membrane</keyword>
<evidence type="ECO:0000313" key="4">
    <source>
        <dbReference type="Proteomes" id="UP000266441"/>
    </source>
</evidence>
<evidence type="ECO:0008006" key="5">
    <source>
        <dbReference type="Google" id="ProtNLM"/>
    </source>
</evidence>
<evidence type="ECO:0000256" key="1">
    <source>
        <dbReference type="ARBA" id="ARBA00009820"/>
    </source>
</evidence>
<dbReference type="Proteomes" id="UP000266441">
    <property type="component" value="Unassembled WGS sequence"/>
</dbReference>
<keyword evidence="2" id="KW-1133">Transmembrane helix</keyword>
<gene>
    <name evidence="3" type="ORF">D1164_00480</name>
</gene>
<dbReference type="AlphaFoldDB" id="A0A399D9D1"/>
<dbReference type="EMBL" id="QWET01000001">
    <property type="protein sequence ID" value="RIH66942.1"/>
    <property type="molecule type" value="Genomic_DNA"/>
</dbReference>
<dbReference type="PANTHER" id="PTHR36842:SF1">
    <property type="entry name" value="PROTEIN TOLB"/>
    <property type="match status" value="1"/>
</dbReference>
<organism evidence="3 4">
    <name type="scientific">Mariniphaga sediminis</name>
    <dbReference type="NCBI Taxonomy" id="1628158"/>
    <lineage>
        <taxon>Bacteria</taxon>
        <taxon>Pseudomonadati</taxon>
        <taxon>Bacteroidota</taxon>
        <taxon>Bacteroidia</taxon>
        <taxon>Marinilabiliales</taxon>
        <taxon>Prolixibacteraceae</taxon>
        <taxon>Mariniphaga</taxon>
    </lineage>
</organism>
<dbReference type="PROSITE" id="PS51257">
    <property type="entry name" value="PROKAR_LIPOPROTEIN"/>
    <property type="match status" value="1"/>
</dbReference>
<comment type="similarity">
    <text evidence="1">Belongs to the TolB family.</text>
</comment>
<reference evidence="3 4" key="1">
    <citation type="journal article" date="2015" name="Int. J. Syst. Evol. Microbiol.">
        <title>Mariniphaga sediminis sp. nov., isolated from coastal sediment.</title>
        <authorList>
            <person name="Wang F.Q."/>
            <person name="Shen Q.Y."/>
            <person name="Chen G.J."/>
            <person name="Du Z.J."/>
        </authorList>
    </citation>
    <scope>NUCLEOTIDE SEQUENCE [LARGE SCALE GENOMIC DNA]</scope>
    <source>
        <strain evidence="3 4">SY21</strain>
    </source>
</reference>
<dbReference type="InterPro" id="IPR011042">
    <property type="entry name" value="6-blade_b-propeller_TolB-like"/>
</dbReference>
<proteinExistence type="inferred from homology"/>
<evidence type="ECO:0000256" key="2">
    <source>
        <dbReference type="SAM" id="Phobius"/>
    </source>
</evidence>
<evidence type="ECO:0000313" key="3">
    <source>
        <dbReference type="EMBL" id="RIH66942.1"/>
    </source>
</evidence>
<dbReference type="Gene3D" id="2.120.10.30">
    <property type="entry name" value="TolB, C-terminal domain"/>
    <property type="match status" value="2"/>
</dbReference>
<keyword evidence="4" id="KW-1185">Reference proteome</keyword>
<dbReference type="SUPFAM" id="SSF82171">
    <property type="entry name" value="DPP6 N-terminal domain-like"/>
    <property type="match status" value="1"/>
</dbReference>
<dbReference type="OrthoDB" id="1117425at2"/>
<feature type="transmembrane region" description="Helical" evidence="2">
    <location>
        <begin position="7"/>
        <end position="25"/>
    </location>
</feature>
<name>A0A399D9D1_9BACT</name>
<comment type="caution">
    <text evidence="3">The sequence shown here is derived from an EMBL/GenBank/DDBJ whole genome shotgun (WGS) entry which is preliminary data.</text>
</comment>